<accession>A0ABT2WAQ0</accession>
<feature type="transmembrane region" description="Helical" evidence="1">
    <location>
        <begin position="55"/>
        <end position="79"/>
    </location>
</feature>
<gene>
    <name evidence="2" type="ORF">NZ698_19055</name>
</gene>
<evidence type="ECO:0000313" key="3">
    <source>
        <dbReference type="Proteomes" id="UP001208649"/>
    </source>
</evidence>
<evidence type="ECO:0000256" key="1">
    <source>
        <dbReference type="SAM" id="Phobius"/>
    </source>
</evidence>
<feature type="transmembrane region" description="Helical" evidence="1">
    <location>
        <begin position="86"/>
        <end position="106"/>
    </location>
</feature>
<evidence type="ECO:0000313" key="2">
    <source>
        <dbReference type="EMBL" id="MCU7619284.1"/>
    </source>
</evidence>
<keyword evidence="1" id="KW-0812">Transmembrane</keyword>
<feature type="transmembrane region" description="Helical" evidence="1">
    <location>
        <begin position="30"/>
        <end position="49"/>
    </location>
</feature>
<feature type="transmembrane region" description="Helical" evidence="1">
    <location>
        <begin position="6"/>
        <end position="23"/>
    </location>
</feature>
<name>A0ABT2WAQ0_9FLAO</name>
<dbReference type="EMBL" id="JAOTEM010000008">
    <property type="protein sequence ID" value="MCU7619284.1"/>
    <property type="molecule type" value="Genomic_DNA"/>
</dbReference>
<keyword evidence="1" id="KW-0472">Membrane</keyword>
<keyword evidence="3" id="KW-1185">Reference proteome</keyword>
<proteinExistence type="predicted"/>
<reference evidence="3" key="1">
    <citation type="submission" date="2023-07" db="EMBL/GenBank/DDBJ databases">
        <title>Chryseobacterium sp. strain PBS4-4 Genome sequencing and assembly.</title>
        <authorList>
            <person name="Jung Y."/>
        </authorList>
    </citation>
    <scope>NUCLEOTIDE SEQUENCE [LARGE SCALE GENOMIC DNA]</scope>
    <source>
        <strain evidence="3">PBS4-4</strain>
    </source>
</reference>
<dbReference type="Proteomes" id="UP001208649">
    <property type="component" value="Unassembled WGS sequence"/>
</dbReference>
<dbReference type="RefSeq" id="WP_263004836.1">
    <property type="nucleotide sequence ID" value="NZ_JAOTEM010000008.1"/>
</dbReference>
<organism evidence="2 3">
    <name type="scientific">Chryseobacterium edaphi</name>
    <dbReference type="NCBI Taxonomy" id="2976532"/>
    <lineage>
        <taxon>Bacteria</taxon>
        <taxon>Pseudomonadati</taxon>
        <taxon>Bacteroidota</taxon>
        <taxon>Flavobacteriia</taxon>
        <taxon>Flavobacteriales</taxon>
        <taxon>Weeksellaceae</taxon>
        <taxon>Chryseobacterium group</taxon>
        <taxon>Chryseobacterium</taxon>
    </lineage>
</organism>
<keyword evidence="1" id="KW-1133">Transmembrane helix</keyword>
<feature type="transmembrane region" description="Helical" evidence="1">
    <location>
        <begin position="118"/>
        <end position="136"/>
    </location>
</feature>
<comment type="caution">
    <text evidence="2">The sequence shown here is derived from an EMBL/GenBank/DDBJ whole genome shotgun (WGS) entry which is preliminary data.</text>
</comment>
<protein>
    <submittedName>
        <fullName evidence="2">Uncharacterized protein</fullName>
    </submittedName>
</protein>
<sequence length="141" mass="16666">MEVSLFQIIILIIFVAVVFYIWFRYKIQYIGNFFIGGIILIFLSNLNFLGFEGKIGALSIFLIGSFYILLNISISFIYLFKDKKKIYFVFPTIAFLIILLFEFFFVDPNAFVQFKLGIAARLFISFFPLLIFTYYLKFLKK</sequence>